<evidence type="ECO:0000313" key="3">
    <source>
        <dbReference type="Proteomes" id="UP000242219"/>
    </source>
</evidence>
<protein>
    <recommendedName>
        <fullName evidence="1">PD-(D/E)XK endonuclease-like domain-containing protein</fullName>
    </recommendedName>
</protein>
<gene>
    <name evidence="2" type="ORF">BIY37_07115</name>
</gene>
<organism evidence="2 3">
    <name type="scientific">Candidatus Brocadia sapporoensis</name>
    <dbReference type="NCBI Taxonomy" id="392547"/>
    <lineage>
        <taxon>Bacteria</taxon>
        <taxon>Pseudomonadati</taxon>
        <taxon>Planctomycetota</taxon>
        <taxon>Candidatus Brocadiia</taxon>
        <taxon>Candidatus Brocadiales</taxon>
        <taxon>Candidatus Brocadiaceae</taxon>
        <taxon>Candidatus Brocadia</taxon>
    </lineage>
</organism>
<dbReference type="Pfam" id="PF12705">
    <property type="entry name" value="PDDEXK_1"/>
    <property type="match status" value="1"/>
</dbReference>
<evidence type="ECO:0000259" key="1">
    <source>
        <dbReference type="Pfam" id="PF12705"/>
    </source>
</evidence>
<feature type="domain" description="PD-(D/E)XK endonuclease-like" evidence="1">
    <location>
        <begin position="14"/>
        <end position="162"/>
    </location>
</feature>
<accession>A0A1V6LZX8</accession>
<dbReference type="AlphaFoldDB" id="A0A1V6LZX8"/>
<sequence length="184" mass="21109">MVKEIQPDTDQTSPSHAVLVGSICHRVLEEWDFHGTSQELQRMVESVVKWSMNFEMTREESSAQFQNMEYIKTEVVKILSAFMNSDAYKELQIAEILGREVFILLNWNGQIMRGSIDILYKIGDRIIIADYKTDYVATTGLPAKAEEYAYQKTVYVEAARRCLKIDNPEFKLIFLRAGKAVAIS</sequence>
<proteinExistence type="predicted"/>
<dbReference type="InterPro" id="IPR038726">
    <property type="entry name" value="PDDEXK_AddAB-type"/>
</dbReference>
<comment type="caution">
    <text evidence="2">The sequence shown here is derived from an EMBL/GenBank/DDBJ whole genome shotgun (WGS) entry which is preliminary data.</text>
</comment>
<dbReference type="Gene3D" id="3.90.320.10">
    <property type="match status" value="1"/>
</dbReference>
<dbReference type="InterPro" id="IPR011604">
    <property type="entry name" value="PDDEXK-like_dom_sf"/>
</dbReference>
<dbReference type="EMBL" id="MJUW02000077">
    <property type="protein sequence ID" value="OQD45724.1"/>
    <property type="molecule type" value="Genomic_DNA"/>
</dbReference>
<evidence type="ECO:0000313" key="2">
    <source>
        <dbReference type="EMBL" id="OQD45724.1"/>
    </source>
</evidence>
<keyword evidence="3" id="KW-1185">Reference proteome</keyword>
<dbReference type="InterPro" id="IPR011335">
    <property type="entry name" value="Restrct_endonuc-II-like"/>
</dbReference>
<dbReference type="RefSeq" id="WP_070067128.1">
    <property type="nucleotide sequence ID" value="NZ_MJUW02000077.1"/>
</dbReference>
<dbReference type="Proteomes" id="UP000242219">
    <property type="component" value="Unassembled WGS sequence"/>
</dbReference>
<name>A0A1V6LZX8_9BACT</name>
<reference evidence="2 3" key="1">
    <citation type="journal article" date="2016" name="Genome Announc.">
        <title>Draft Genome Sequence of the Anaerobic Ammonium-Oxidizing Bacterium 'Candidatus Brocadia sp. 40'.</title>
        <authorList>
            <person name="Ali M."/>
            <person name="Haroon M.F."/>
            <person name="Narita Y."/>
            <person name="Zhang L."/>
            <person name="Rangel Shaw D."/>
            <person name="Okabe S."/>
            <person name="Saikaly P.E."/>
        </authorList>
    </citation>
    <scope>NUCLEOTIDE SEQUENCE [LARGE SCALE GENOMIC DNA]</scope>
    <source>
        <strain evidence="2 3">40</strain>
    </source>
</reference>
<dbReference type="SUPFAM" id="SSF52980">
    <property type="entry name" value="Restriction endonuclease-like"/>
    <property type="match status" value="1"/>
</dbReference>